<evidence type="ECO:0000256" key="5">
    <source>
        <dbReference type="ARBA" id="ARBA00022683"/>
    </source>
</evidence>
<keyword evidence="2" id="KW-0813">Transport</keyword>
<feature type="transmembrane region" description="Helical" evidence="9">
    <location>
        <begin position="38"/>
        <end position="58"/>
    </location>
</feature>
<keyword evidence="7 9" id="KW-1133">Transmembrane helix</keyword>
<sequence length="118" mass="12450">MHVIANLIYTIPIAIITAVTFRFGGEAVQAILAVIPDFVMQGLTVATGLLPALGFAMLTKLIMNKKVAPYFFIGFCLSAYLSIPTLGIAVFAALVAVLVVNNSGDNDKLAGGSKDEEF</sequence>
<dbReference type="InterPro" id="IPR050303">
    <property type="entry name" value="GatZ_KbaZ_carbometab"/>
</dbReference>
<evidence type="ECO:0008006" key="11">
    <source>
        <dbReference type="Google" id="ProtNLM"/>
    </source>
</evidence>
<feature type="transmembrane region" description="Helical" evidence="9">
    <location>
        <begin position="70"/>
        <end position="100"/>
    </location>
</feature>
<comment type="caution">
    <text evidence="10">The sequence shown here is derived from an EMBL/GenBank/DDBJ whole genome shotgun (WGS) entry which is preliminary data.</text>
</comment>
<evidence type="ECO:0000256" key="3">
    <source>
        <dbReference type="ARBA" id="ARBA00022475"/>
    </source>
</evidence>
<dbReference type="Pfam" id="PF03609">
    <property type="entry name" value="EII-Sor"/>
    <property type="match status" value="1"/>
</dbReference>
<feature type="transmembrane region" description="Helical" evidence="9">
    <location>
        <begin position="7"/>
        <end position="32"/>
    </location>
</feature>
<evidence type="ECO:0000256" key="8">
    <source>
        <dbReference type="ARBA" id="ARBA00023136"/>
    </source>
</evidence>
<evidence type="ECO:0000256" key="1">
    <source>
        <dbReference type="ARBA" id="ARBA00004651"/>
    </source>
</evidence>
<name>A0A645BR70_9ZZZZ</name>
<keyword evidence="4" id="KW-0762">Sugar transport</keyword>
<evidence type="ECO:0000256" key="6">
    <source>
        <dbReference type="ARBA" id="ARBA00022692"/>
    </source>
</evidence>
<organism evidence="10">
    <name type="scientific">bioreactor metagenome</name>
    <dbReference type="NCBI Taxonomy" id="1076179"/>
    <lineage>
        <taxon>unclassified sequences</taxon>
        <taxon>metagenomes</taxon>
        <taxon>ecological metagenomes</taxon>
    </lineage>
</organism>
<reference evidence="10" key="1">
    <citation type="submission" date="2019-08" db="EMBL/GenBank/DDBJ databases">
        <authorList>
            <person name="Kucharzyk K."/>
            <person name="Murdoch R.W."/>
            <person name="Higgins S."/>
            <person name="Loffler F."/>
        </authorList>
    </citation>
    <scope>NUCLEOTIDE SEQUENCE</scope>
</reference>
<dbReference type="GO" id="GO:0005886">
    <property type="term" value="C:plasma membrane"/>
    <property type="evidence" value="ECO:0007669"/>
    <property type="project" value="UniProtKB-SubCell"/>
</dbReference>
<keyword evidence="6 9" id="KW-0812">Transmembrane</keyword>
<evidence type="ECO:0000313" key="10">
    <source>
        <dbReference type="EMBL" id="MPM67608.1"/>
    </source>
</evidence>
<dbReference type="PANTHER" id="PTHR32502">
    <property type="entry name" value="N-ACETYLGALACTOSAMINE PERMEASE II COMPONENT-RELATED"/>
    <property type="match status" value="1"/>
</dbReference>
<dbReference type="EMBL" id="VSSQ01021785">
    <property type="protein sequence ID" value="MPM67608.1"/>
    <property type="molecule type" value="Genomic_DNA"/>
</dbReference>
<keyword evidence="5" id="KW-0598">Phosphotransferase system</keyword>
<evidence type="ECO:0000256" key="7">
    <source>
        <dbReference type="ARBA" id="ARBA00022989"/>
    </source>
</evidence>
<dbReference type="AlphaFoldDB" id="A0A645BR70"/>
<accession>A0A645BR70</accession>
<comment type="subcellular location">
    <subcellularLocation>
        <location evidence="1">Cell membrane</location>
        <topology evidence="1">Multi-pass membrane protein</topology>
    </subcellularLocation>
</comment>
<evidence type="ECO:0000256" key="2">
    <source>
        <dbReference type="ARBA" id="ARBA00022448"/>
    </source>
</evidence>
<dbReference type="GO" id="GO:0009401">
    <property type="term" value="P:phosphoenolpyruvate-dependent sugar phosphotransferase system"/>
    <property type="evidence" value="ECO:0007669"/>
    <property type="project" value="UniProtKB-KW"/>
</dbReference>
<evidence type="ECO:0000256" key="9">
    <source>
        <dbReference type="SAM" id="Phobius"/>
    </source>
</evidence>
<gene>
    <name evidence="10" type="ORF">SDC9_114532</name>
</gene>
<protein>
    <recommendedName>
        <fullName evidence="11">N-acetylgalactosamine permease IIC component 1</fullName>
    </recommendedName>
</protein>
<keyword evidence="8 9" id="KW-0472">Membrane</keyword>
<dbReference type="PANTHER" id="PTHR32502:SF8">
    <property type="entry name" value="N-ACETYLGALACTOSAMINE PERMEASE IIC COMPONENT 1"/>
    <property type="match status" value="1"/>
</dbReference>
<dbReference type="InterPro" id="IPR004700">
    <property type="entry name" value="PTS_IIC_man"/>
</dbReference>
<proteinExistence type="predicted"/>
<keyword evidence="3" id="KW-1003">Cell membrane</keyword>
<evidence type="ECO:0000256" key="4">
    <source>
        <dbReference type="ARBA" id="ARBA00022597"/>
    </source>
</evidence>